<gene>
    <name evidence="1" type="ORF">HQN79_09940</name>
</gene>
<name>A0A7D4NM98_9GAMM</name>
<sequence>MPMINASLISELIASQPEVHSSCLEINLKDACYRVHSNSETLLQELADYFGNLSVWSDEDTNSDKTQTWETIFIFESSLAEELIAATDWQDWKREAGKSGRKDAVYDLDTAHGKLRLLYKVKTGMLFLQPARPTPEFPLMAFGPAEKHPNQIINFILTQYLNRHIRSNWLLGHAAGLQIKQQGVAIAGLSGGGKSTLMLHLLEEGEHFISNDRLLFKADAAEHMLMRGIPKQPRINPGTIVHNPRLHSLISEQQRSEFLAMPQEALRALEMKFDAPVDRLYWENCYVQERELDWIVILNWQAVSNERTQVHRTTLQESPHLIPALVKSPGPFYSDASGEFLKNGLIPNPLDYQQALGKVPVLELTGKIDFTEAKSLILDQLNQSSENL</sequence>
<dbReference type="InterPro" id="IPR027597">
    <property type="entry name" value="HprK-rel_B"/>
</dbReference>
<evidence type="ECO:0000313" key="1">
    <source>
        <dbReference type="EMBL" id="QKI89874.1"/>
    </source>
</evidence>
<dbReference type="NCBIfam" id="TIGR04355">
    <property type="entry name" value="HprK_rel_B"/>
    <property type="match status" value="1"/>
</dbReference>
<dbReference type="Gene3D" id="3.40.50.300">
    <property type="entry name" value="P-loop containing nucleotide triphosphate hydrolases"/>
    <property type="match status" value="1"/>
</dbReference>
<dbReference type="RefSeq" id="WP_173286107.1">
    <property type="nucleotide sequence ID" value="NZ_CP054020.1"/>
</dbReference>
<reference evidence="1 2" key="1">
    <citation type="submission" date="2020-05" db="EMBL/GenBank/DDBJ databases">
        <title>Thiomicrorhabdus sediminis sp.nov. and Thiomicrorhabdus xiamenensis sp.nov., novel sulfur-oxidizing bacteria isolated from coastal sediment.</title>
        <authorList>
            <person name="Liu X."/>
        </authorList>
    </citation>
    <scope>NUCLEOTIDE SEQUENCE [LARGE SCALE GENOMIC DNA]</scope>
    <source>
        <strain evidence="1 2">G2</strain>
    </source>
</reference>
<dbReference type="InterPro" id="IPR027417">
    <property type="entry name" value="P-loop_NTPase"/>
</dbReference>
<dbReference type="EMBL" id="CP054020">
    <property type="protein sequence ID" value="QKI89874.1"/>
    <property type="molecule type" value="Genomic_DNA"/>
</dbReference>
<evidence type="ECO:0000313" key="2">
    <source>
        <dbReference type="Proteomes" id="UP000504724"/>
    </source>
</evidence>
<keyword evidence="1" id="KW-0418">Kinase</keyword>
<dbReference type="Proteomes" id="UP000504724">
    <property type="component" value="Chromosome"/>
</dbReference>
<accession>A0A7D4NM98</accession>
<organism evidence="1 2">
    <name type="scientific">Thiomicrorhabdus xiamenensis</name>
    <dbReference type="NCBI Taxonomy" id="2739063"/>
    <lineage>
        <taxon>Bacteria</taxon>
        <taxon>Pseudomonadati</taxon>
        <taxon>Pseudomonadota</taxon>
        <taxon>Gammaproteobacteria</taxon>
        <taxon>Thiotrichales</taxon>
        <taxon>Piscirickettsiaceae</taxon>
        <taxon>Thiomicrorhabdus</taxon>
    </lineage>
</organism>
<keyword evidence="2" id="KW-1185">Reference proteome</keyword>
<proteinExistence type="predicted"/>
<dbReference type="GO" id="GO:0016301">
    <property type="term" value="F:kinase activity"/>
    <property type="evidence" value="ECO:0007669"/>
    <property type="project" value="UniProtKB-KW"/>
</dbReference>
<protein>
    <submittedName>
        <fullName evidence="1">HprK-related kinase B</fullName>
    </submittedName>
</protein>
<dbReference type="KEGG" id="txa:HQN79_09940"/>
<dbReference type="SUPFAM" id="SSF53795">
    <property type="entry name" value="PEP carboxykinase-like"/>
    <property type="match status" value="1"/>
</dbReference>
<dbReference type="AlphaFoldDB" id="A0A7D4NM98"/>
<keyword evidence="1" id="KW-0808">Transferase</keyword>